<dbReference type="PRINTS" id="PR00727">
    <property type="entry name" value="LEADERPTASE"/>
</dbReference>
<organism evidence="7 8">
    <name type="scientific">Deinococcus roseus</name>
    <dbReference type="NCBI Taxonomy" id="392414"/>
    <lineage>
        <taxon>Bacteria</taxon>
        <taxon>Thermotogati</taxon>
        <taxon>Deinococcota</taxon>
        <taxon>Deinococci</taxon>
        <taxon>Deinococcales</taxon>
        <taxon>Deinococcaceae</taxon>
        <taxon>Deinococcus</taxon>
    </lineage>
</organism>
<evidence type="ECO:0000256" key="3">
    <source>
        <dbReference type="ARBA" id="ARBA00013208"/>
    </source>
</evidence>
<keyword evidence="5" id="KW-0472">Membrane</keyword>
<evidence type="ECO:0000259" key="6">
    <source>
        <dbReference type="Pfam" id="PF10502"/>
    </source>
</evidence>
<dbReference type="PANTHER" id="PTHR43390:SF1">
    <property type="entry name" value="CHLOROPLAST PROCESSING PEPTIDASE"/>
    <property type="match status" value="1"/>
</dbReference>
<dbReference type="Pfam" id="PF10502">
    <property type="entry name" value="Peptidase_S26"/>
    <property type="match status" value="1"/>
</dbReference>
<keyword evidence="5" id="KW-1133">Transmembrane helix</keyword>
<name>A0ABQ2D182_9DEIO</name>
<evidence type="ECO:0000256" key="5">
    <source>
        <dbReference type="RuleBase" id="RU362042"/>
    </source>
</evidence>
<comment type="similarity">
    <text evidence="2 5">Belongs to the peptidase S26 family.</text>
</comment>
<reference evidence="8" key="1">
    <citation type="journal article" date="2019" name="Int. J. Syst. Evol. Microbiol.">
        <title>The Global Catalogue of Microorganisms (GCM) 10K type strain sequencing project: providing services to taxonomists for standard genome sequencing and annotation.</title>
        <authorList>
            <consortium name="The Broad Institute Genomics Platform"/>
            <consortium name="The Broad Institute Genome Sequencing Center for Infectious Disease"/>
            <person name="Wu L."/>
            <person name="Ma J."/>
        </authorList>
    </citation>
    <scope>NUCLEOTIDE SEQUENCE [LARGE SCALE GENOMIC DNA]</scope>
    <source>
        <strain evidence="8">JCM 14370</strain>
    </source>
</reference>
<evidence type="ECO:0000256" key="4">
    <source>
        <dbReference type="ARBA" id="ARBA00022801"/>
    </source>
</evidence>
<evidence type="ECO:0000256" key="1">
    <source>
        <dbReference type="ARBA" id="ARBA00000677"/>
    </source>
</evidence>
<comment type="catalytic activity">
    <reaction evidence="1 5">
        <text>Cleavage of hydrophobic, N-terminal signal or leader sequences from secreted and periplasmic proteins.</text>
        <dbReference type="EC" id="3.4.21.89"/>
    </reaction>
</comment>
<dbReference type="PANTHER" id="PTHR43390">
    <property type="entry name" value="SIGNAL PEPTIDASE I"/>
    <property type="match status" value="1"/>
</dbReference>
<dbReference type="NCBIfam" id="TIGR02227">
    <property type="entry name" value="sigpep_I_bact"/>
    <property type="match status" value="1"/>
</dbReference>
<gene>
    <name evidence="7" type="ORF">GCM10008938_29120</name>
</gene>
<comment type="caution">
    <text evidence="7">The sequence shown here is derived from an EMBL/GenBank/DDBJ whole genome shotgun (WGS) entry which is preliminary data.</text>
</comment>
<dbReference type="SUPFAM" id="SSF51306">
    <property type="entry name" value="LexA/Signal peptidase"/>
    <property type="match status" value="1"/>
</dbReference>
<dbReference type="RefSeq" id="WP_189003530.1">
    <property type="nucleotide sequence ID" value="NZ_BMOD01000011.1"/>
</dbReference>
<dbReference type="InterPro" id="IPR019533">
    <property type="entry name" value="Peptidase_S26"/>
</dbReference>
<dbReference type="InterPro" id="IPR019757">
    <property type="entry name" value="Pept_S26A_signal_pept_1_Lys-AS"/>
</dbReference>
<dbReference type="PROSITE" id="PS00760">
    <property type="entry name" value="SPASE_I_2"/>
    <property type="match status" value="1"/>
</dbReference>
<sequence>MSDKPKKSFLRSLWDEVIRPWGEAILFAWAITTFLISMVGVDGNSMLPNLRWGERVVIPKYETWLHRLGYGSFQRGDILVVKPPLDSPGSQVPVPILGPLFGMKYRPFFIKRLVGLPGDKIRVSAGEVFVNGEKVNQAGITDFWQAQGCWDTDSEEANHAAARANAQGIRTLTQEEITVPAGEYFVMGDNRSPRGSEDSRIMGTVPLKDIAGRAALIVWPVVRKSETKFECGVVATTREEEHDRAILSGKTELNLRLLHPLPGLQELSTK</sequence>
<comment type="subcellular location">
    <subcellularLocation>
        <location evidence="5">Membrane</location>
        <topology evidence="5">Single-pass type II membrane protein</topology>
    </subcellularLocation>
</comment>
<feature type="transmembrane region" description="Helical" evidence="5">
    <location>
        <begin position="21"/>
        <end position="41"/>
    </location>
</feature>
<accession>A0ABQ2D182</accession>
<dbReference type="InterPro" id="IPR000223">
    <property type="entry name" value="Pept_S26A_signal_pept_1"/>
</dbReference>
<dbReference type="EMBL" id="BMOD01000011">
    <property type="protein sequence ID" value="GGJ41250.1"/>
    <property type="molecule type" value="Genomic_DNA"/>
</dbReference>
<dbReference type="EC" id="3.4.21.89" evidence="3 5"/>
<keyword evidence="4 5" id="KW-0378">Hydrolase</keyword>
<dbReference type="InterPro" id="IPR036286">
    <property type="entry name" value="LexA/Signal_pep-like_sf"/>
</dbReference>
<dbReference type="Proteomes" id="UP000632222">
    <property type="component" value="Unassembled WGS sequence"/>
</dbReference>
<protein>
    <recommendedName>
        <fullName evidence="3 5">Signal peptidase I</fullName>
        <ecNumber evidence="3 5">3.4.21.89</ecNumber>
    </recommendedName>
</protein>
<dbReference type="Gene3D" id="2.10.109.10">
    <property type="entry name" value="Umud Fragment, subunit A"/>
    <property type="match status" value="1"/>
</dbReference>
<keyword evidence="5" id="KW-0645">Protease</keyword>
<evidence type="ECO:0000313" key="7">
    <source>
        <dbReference type="EMBL" id="GGJ41250.1"/>
    </source>
</evidence>
<keyword evidence="8" id="KW-1185">Reference proteome</keyword>
<dbReference type="CDD" id="cd06530">
    <property type="entry name" value="S26_SPase_I"/>
    <property type="match status" value="1"/>
</dbReference>
<evidence type="ECO:0000313" key="8">
    <source>
        <dbReference type="Proteomes" id="UP000632222"/>
    </source>
</evidence>
<evidence type="ECO:0000256" key="2">
    <source>
        <dbReference type="ARBA" id="ARBA00009370"/>
    </source>
</evidence>
<keyword evidence="5" id="KW-0812">Transmembrane</keyword>
<feature type="domain" description="Peptidase S26" evidence="6">
    <location>
        <begin position="17"/>
        <end position="219"/>
    </location>
</feature>
<proteinExistence type="inferred from homology"/>